<comment type="caution">
    <text evidence="1">The sequence shown here is derived from an EMBL/GenBank/DDBJ whole genome shotgun (WGS) entry which is preliminary data.</text>
</comment>
<dbReference type="EMBL" id="JARRIG010000003">
    <property type="protein sequence ID" value="MFA4804146.1"/>
    <property type="molecule type" value="Genomic_DNA"/>
</dbReference>
<keyword evidence="2" id="KW-1185">Reference proteome</keyword>
<name>A0ABV4T658_9EURY</name>
<gene>
    <name evidence="1" type="ORF">P8X34_05250</name>
</gene>
<evidence type="ECO:0000313" key="1">
    <source>
        <dbReference type="EMBL" id="MFA4804146.1"/>
    </source>
</evidence>
<protein>
    <submittedName>
        <fullName evidence="1">Uncharacterized protein</fullName>
    </submittedName>
</protein>
<dbReference type="GeneID" id="43759743"/>
<proteinExistence type="predicted"/>
<evidence type="ECO:0000313" key="2">
    <source>
        <dbReference type="Proteomes" id="UP001571980"/>
    </source>
</evidence>
<accession>A0ABV4T658</accession>
<dbReference type="RefSeq" id="WP_161937365.1">
    <property type="nucleotide sequence ID" value="NZ_CP010835.1"/>
</dbReference>
<organism evidence="1 2">
    <name type="scientific">Pyrococcus kukulkanii</name>
    <dbReference type="NCBI Taxonomy" id="1609559"/>
    <lineage>
        <taxon>Archaea</taxon>
        <taxon>Methanobacteriati</taxon>
        <taxon>Methanobacteriota</taxon>
        <taxon>Thermococci</taxon>
        <taxon>Thermococcales</taxon>
        <taxon>Thermococcaceae</taxon>
        <taxon>Pyrococcus</taxon>
    </lineage>
</organism>
<reference evidence="1 2" key="1">
    <citation type="submission" date="2023-03" db="EMBL/GenBank/DDBJ databases">
        <title>Speciation in Pyrococcus: adaptation to high temperature as a mechanism.</title>
        <authorList>
            <person name="Gu J."/>
        </authorList>
    </citation>
    <scope>NUCLEOTIDE SEQUENCE [LARGE SCALE GENOMIC DNA]</scope>
    <source>
        <strain evidence="1 2">LMOA34</strain>
    </source>
</reference>
<sequence>MEINGNTLRTIEKGRGTRRATYVYLVRDNMLVPLRLLFKPENRSSLMRMVG</sequence>
<dbReference type="Proteomes" id="UP001571980">
    <property type="component" value="Unassembled WGS sequence"/>
</dbReference>